<proteinExistence type="predicted"/>
<dbReference type="EMBL" id="RQHU01000016">
    <property type="protein sequence ID" value="TGN13318.1"/>
    <property type="molecule type" value="Genomic_DNA"/>
</dbReference>
<protein>
    <submittedName>
        <fullName evidence="1">Uncharacterized protein</fullName>
    </submittedName>
</protein>
<keyword evidence="2" id="KW-1185">Reference proteome</keyword>
<accession>A0A6H3NUY3</accession>
<evidence type="ECO:0000313" key="2">
    <source>
        <dbReference type="Proteomes" id="UP000297649"/>
    </source>
</evidence>
<dbReference type="RefSeq" id="WP_135781472.1">
    <property type="nucleotide sequence ID" value="NZ_RQHU01000016.1"/>
</dbReference>
<sequence length="222" mass="26271">MQTPIALLKFAEIKYLEDSINNNYLFFNKIEYFSNKEKEDYRFDSYEGADEIIQSNQIKKLLINDREFDLAPKSSPVKIFYGNNENFTHICCLSLIYNSAIEIENKQRIFNPKLFEFGDSFLICLKISELLTNIDVICKTHPNIIKWKIDTVEYVDLKNYNGSWDVFHKPENYAYQTELRIALQMNIASTFKFNIPNLDTYFFKTIKKENCKNKIENGTAYF</sequence>
<dbReference type="AlphaFoldDB" id="A0A6H3NUY3"/>
<organism evidence="1 2">
    <name type="scientific">Leptospira bandrabouensis</name>
    <dbReference type="NCBI Taxonomy" id="2484903"/>
    <lineage>
        <taxon>Bacteria</taxon>
        <taxon>Pseudomonadati</taxon>
        <taxon>Spirochaetota</taxon>
        <taxon>Spirochaetia</taxon>
        <taxon>Leptospirales</taxon>
        <taxon>Leptospiraceae</taxon>
        <taxon>Leptospira</taxon>
    </lineage>
</organism>
<evidence type="ECO:0000313" key="1">
    <source>
        <dbReference type="EMBL" id="TGN13318.1"/>
    </source>
</evidence>
<comment type="caution">
    <text evidence="1">The sequence shown here is derived from an EMBL/GenBank/DDBJ whole genome shotgun (WGS) entry which is preliminary data.</text>
</comment>
<name>A0A6H3NUY3_9LEPT</name>
<gene>
    <name evidence="1" type="ORF">EHR08_11740</name>
</gene>
<reference evidence="1" key="1">
    <citation type="journal article" date="2019" name="PLoS Negl. Trop. Dis.">
        <title>Revisiting the worldwide diversity of Leptospira species in the environment.</title>
        <authorList>
            <person name="Vincent A.T."/>
            <person name="Schiettekatte O."/>
            <person name="Bourhy P."/>
            <person name="Veyrier F.J."/>
            <person name="Picardeau M."/>
        </authorList>
    </citation>
    <scope>NUCLEOTIDE SEQUENCE [LARGE SCALE GENOMIC DNA]</scope>
    <source>
        <strain evidence="1">201601109</strain>
    </source>
</reference>
<dbReference type="Proteomes" id="UP000297649">
    <property type="component" value="Unassembled WGS sequence"/>
</dbReference>